<evidence type="ECO:0000256" key="2">
    <source>
        <dbReference type="SAM" id="SignalP"/>
    </source>
</evidence>
<feature type="transmembrane region" description="Helical" evidence="1">
    <location>
        <begin position="361"/>
        <end position="384"/>
    </location>
</feature>
<feature type="transmembrane region" description="Helical" evidence="1">
    <location>
        <begin position="319"/>
        <end position="341"/>
    </location>
</feature>
<dbReference type="EMBL" id="JARKIE010000010">
    <property type="protein sequence ID" value="KAJ7704517.1"/>
    <property type="molecule type" value="Genomic_DNA"/>
</dbReference>
<evidence type="ECO:0000313" key="4">
    <source>
        <dbReference type="Proteomes" id="UP001221757"/>
    </source>
</evidence>
<dbReference type="PANTHER" id="PTHR35043:SF7">
    <property type="entry name" value="TRANSCRIPTION FACTOR DOMAIN-CONTAINING PROTEIN"/>
    <property type="match status" value="1"/>
</dbReference>
<feature type="transmembrane region" description="Helical" evidence="1">
    <location>
        <begin position="197"/>
        <end position="216"/>
    </location>
</feature>
<sequence length="412" mass="45655">MLFLLLFTHLVSQRSNASPAYGLDSRVAPDSCDDINNCRRLFDIIWGCLTTIFACTWVSVHPNVPPPNQSSVSLLWRRLKMMLIAVIAPELMVCFAARQFVTARWFSKKFGVSTTHGFFFSMGGFVSRIGHPIATKKQIEDPLLGPEYLSAITKINIEDIMDKSKGDGLSKGVALLQGLWFTVQCVARLAQHLPITALEVTMLAFAVVNVFTWLLWWGKPLDVQQPIPVGPSEDQPETSLIPVPSNWGDWVTGTLGGHYPDYNPMVSTAVPSFWSTESSDMAYDDTYIPYLVACAVGTVFGTIHCAAWTSKFPSTNEMWMWRSCSLLVATIPVIPGFYTATSEFSVAYSSSAHYWAKVGKFLVPILAFGTGLGTLIYTIARLFLIILSLTTLRTLPPGAFTDIDWSVYIPHL</sequence>
<accession>A0AAD7GST4</accession>
<evidence type="ECO:0000313" key="3">
    <source>
        <dbReference type="EMBL" id="KAJ7704517.1"/>
    </source>
</evidence>
<organism evidence="3 4">
    <name type="scientific">Mycena rosella</name>
    <name type="common">Pink bonnet</name>
    <name type="synonym">Agaricus rosellus</name>
    <dbReference type="NCBI Taxonomy" id="1033263"/>
    <lineage>
        <taxon>Eukaryota</taxon>
        <taxon>Fungi</taxon>
        <taxon>Dikarya</taxon>
        <taxon>Basidiomycota</taxon>
        <taxon>Agaricomycotina</taxon>
        <taxon>Agaricomycetes</taxon>
        <taxon>Agaricomycetidae</taxon>
        <taxon>Agaricales</taxon>
        <taxon>Marasmiineae</taxon>
        <taxon>Mycenaceae</taxon>
        <taxon>Mycena</taxon>
    </lineage>
</organism>
<keyword evidence="1" id="KW-0472">Membrane</keyword>
<feature type="transmembrane region" description="Helical" evidence="1">
    <location>
        <begin position="287"/>
        <end position="307"/>
    </location>
</feature>
<gene>
    <name evidence="3" type="ORF">B0H17DRAFT_1126837</name>
</gene>
<proteinExistence type="predicted"/>
<comment type="caution">
    <text evidence="3">The sequence shown here is derived from an EMBL/GenBank/DDBJ whole genome shotgun (WGS) entry which is preliminary data.</text>
</comment>
<keyword evidence="4" id="KW-1185">Reference proteome</keyword>
<feature type="chain" id="PRO_5041909622" evidence="2">
    <location>
        <begin position="18"/>
        <end position="412"/>
    </location>
</feature>
<reference evidence="3" key="1">
    <citation type="submission" date="2023-03" db="EMBL/GenBank/DDBJ databases">
        <title>Massive genome expansion in bonnet fungi (Mycena s.s.) driven by repeated elements and novel gene families across ecological guilds.</title>
        <authorList>
            <consortium name="Lawrence Berkeley National Laboratory"/>
            <person name="Harder C.B."/>
            <person name="Miyauchi S."/>
            <person name="Viragh M."/>
            <person name="Kuo A."/>
            <person name="Thoen E."/>
            <person name="Andreopoulos B."/>
            <person name="Lu D."/>
            <person name="Skrede I."/>
            <person name="Drula E."/>
            <person name="Henrissat B."/>
            <person name="Morin E."/>
            <person name="Kohler A."/>
            <person name="Barry K."/>
            <person name="LaButti K."/>
            <person name="Morin E."/>
            <person name="Salamov A."/>
            <person name="Lipzen A."/>
            <person name="Mereny Z."/>
            <person name="Hegedus B."/>
            <person name="Baldrian P."/>
            <person name="Stursova M."/>
            <person name="Weitz H."/>
            <person name="Taylor A."/>
            <person name="Grigoriev I.V."/>
            <person name="Nagy L.G."/>
            <person name="Martin F."/>
            <person name="Kauserud H."/>
        </authorList>
    </citation>
    <scope>NUCLEOTIDE SEQUENCE</scope>
    <source>
        <strain evidence="3">CBHHK067</strain>
    </source>
</reference>
<dbReference type="PANTHER" id="PTHR35043">
    <property type="entry name" value="TRANSCRIPTION FACTOR DOMAIN-CONTAINING PROTEIN"/>
    <property type="match status" value="1"/>
</dbReference>
<evidence type="ECO:0000256" key="1">
    <source>
        <dbReference type="SAM" id="Phobius"/>
    </source>
</evidence>
<feature type="signal peptide" evidence="2">
    <location>
        <begin position="1"/>
        <end position="17"/>
    </location>
</feature>
<name>A0AAD7GST4_MYCRO</name>
<keyword evidence="2" id="KW-0732">Signal</keyword>
<keyword evidence="1" id="KW-0812">Transmembrane</keyword>
<feature type="transmembrane region" description="Helical" evidence="1">
    <location>
        <begin position="81"/>
        <end position="101"/>
    </location>
</feature>
<dbReference type="AlphaFoldDB" id="A0AAD7GST4"/>
<dbReference type="Proteomes" id="UP001221757">
    <property type="component" value="Unassembled WGS sequence"/>
</dbReference>
<protein>
    <submittedName>
        <fullName evidence="3">Uncharacterized protein</fullName>
    </submittedName>
</protein>
<keyword evidence="1" id="KW-1133">Transmembrane helix</keyword>